<dbReference type="PANTHER" id="PTHR13028:SF0">
    <property type="entry name" value="RRNA-PROCESSING PROTEIN EBP2-RELATED"/>
    <property type="match status" value="1"/>
</dbReference>
<evidence type="ECO:0000256" key="5">
    <source>
        <dbReference type="ARBA" id="ARBA00023242"/>
    </source>
</evidence>
<feature type="compositionally biased region" description="Acidic residues" evidence="6">
    <location>
        <begin position="258"/>
        <end position="269"/>
    </location>
</feature>
<evidence type="ECO:0000256" key="1">
    <source>
        <dbReference type="ARBA" id="ARBA00004604"/>
    </source>
</evidence>
<dbReference type="OrthoDB" id="443772at2759"/>
<comment type="subcellular location">
    <subcellularLocation>
        <location evidence="1">Nucleus</location>
        <location evidence="1">Nucleolus</location>
    </subcellularLocation>
</comment>
<evidence type="ECO:0000313" key="7">
    <source>
        <dbReference type="EMBL" id="TBU30029.1"/>
    </source>
</evidence>
<evidence type="ECO:0000256" key="4">
    <source>
        <dbReference type="ARBA" id="ARBA00023054"/>
    </source>
</evidence>
<dbReference type="Pfam" id="PF05890">
    <property type="entry name" value="Ebp2"/>
    <property type="match status" value="1"/>
</dbReference>
<feature type="compositionally biased region" description="Acidic residues" evidence="6">
    <location>
        <begin position="25"/>
        <end position="71"/>
    </location>
</feature>
<feature type="compositionally biased region" description="Gly residues" evidence="6">
    <location>
        <begin position="323"/>
        <end position="337"/>
    </location>
</feature>
<feature type="region of interest" description="Disordered" evidence="6">
    <location>
        <begin position="201"/>
        <end position="357"/>
    </location>
</feature>
<comment type="similarity">
    <text evidence="2">Belongs to the EBP2 family.</text>
</comment>
<feature type="region of interest" description="Disordered" evidence="6">
    <location>
        <begin position="1"/>
        <end position="81"/>
    </location>
</feature>
<dbReference type="PANTHER" id="PTHR13028">
    <property type="entry name" value="RRNA PROCESSING PROTEIN EBNA1-BINDING PROTEIN-RELATED"/>
    <property type="match status" value="1"/>
</dbReference>
<reference evidence="7" key="1">
    <citation type="submission" date="2019-01" db="EMBL/GenBank/DDBJ databases">
        <title>Draft genome sequences of three monokaryotic isolates of the white-rot basidiomycete fungus Dichomitus squalens.</title>
        <authorList>
            <consortium name="DOE Joint Genome Institute"/>
            <person name="Lopez S.C."/>
            <person name="Andreopoulos B."/>
            <person name="Pangilinan J."/>
            <person name="Lipzen A."/>
            <person name="Riley R."/>
            <person name="Ahrendt S."/>
            <person name="Ng V."/>
            <person name="Barry K."/>
            <person name="Daum C."/>
            <person name="Grigoriev I.V."/>
            <person name="Hilden K.S."/>
            <person name="Makela M.R."/>
            <person name="de Vries R.P."/>
        </authorList>
    </citation>
    <scope>NUCLEOTIDE SEQUENCE [LARGE SCALE GENOMIC DNA]</scope>
    <source>
        <strain evidence="7">OM18370.1</strain>
    </source>
</reference>
<dbReference type="AlphaFoldDB" id="A0A4Q9MQM7"/>
<dbReference type="GO" id="GO:0030687">
    <property type="term" value="C:preribosome, large subunit precursor"/>
    <property type="evidence" value="ECO:0007669"/>
    <property type="project" value="TreeGrafter"/>
</dbReference>
<evidence type="ECO:0000256" key="6">
    <source>
        <dbReference type="SAM" id="MobiDB-lite"/>
    </source>
</evidence>
<keyword evidence="3" id="KW-0690">Ribosome biogenesis</keyword>
<dbReference type="GO" id="GO:0005730">
    <property type="term" value="C:nucleolus"/>
    <property type="evidence" value="ECO:0007669"/>
    <property type="project" value="UniProtKB-SubCell"/>
</dbReference>
<dbReference type="GO" id="GO:0042273">
    <property type="term" value="P:ribosomal large subunit biogenesis"/>
    <property type="evidence" value="ECO:0007669"/>
    <property type="project" value="TreeGrafter"/>
</dbReference>
<feature type="compositionally biased region" description="Basic residues" evidence="6">
    <location>
        <begin position="341"/>
        <end position="357"/>
    </location>
</feature>
<feature type="compositionally biased region" description="Basic and acidic residues" evidence="6">
    <location>
        <begin position="201"/>
        <end position="245"/>
    </location>
</feature>
<proteinExistence type="inferred from homology"/>
<evidence type="ECO:0000256" key="2">
    <source>
        <dbReference type="ARBA" id="ARBA00007336"/>
    </source>
</evidence>
<accession>A0A4Q9MQM7</accession>
<dbReference type="GO" id="GO:0006364">
    <property type="term" value="P:rRNA processing"/>
    <property type="evidence" value="ECO:0007669"/>
    <property type="project" value="TreeGrafter"/>
</dbReference>
<dbReference type="EMBL" id="ML143409">
    <property type="protein sequence ID" value="TBU30029.1"/>
    <property type="molecule type" value="Genomic_DNA"/>
</dbReference>
<keyword evidence="4" id="KW-0175">Coiled coil</keyword>
<name>A0A4Q9MQM7_9APHY</name>
<dbReference type="InterPro" id="IPR008610">
    <property type="entry name" value="Ebp2"/>
</dbReference>
<keyword evidence="5" id="KW-0539">Nucleus</keyword>
<dbReference type="Proteomes" id="UP000292957">
    <property type="component" value="Unassembled WGS sequence"/>
</dbReference>
<evidence type="ECO:0000256" key="3">
    <source>
        <dbReference type="ARBA" id="ARBA00022517"/>
    </source>
</evidence>
<sequence>MNRLMKALGEDGLDEFAQEQLRALDEDEDEDEDEEEAGEAASGDEEEEDAEEQEGSSEEEDEDEDEDEEEEANKAGPSTDIAIAVDELSDEEMLDADAMPRQKVEIDNKIAMERIRATIALDPSLPWTETLTVTYPETINVDVEDDLNRELAFYKQALHSAQTARSFAQKANFPFTRPADYFAEMVKSDSHMERIRQRLLDESAGMKRAEEKRKEREGKKFGKQVQLEKIKERQQNKKQIEERLKGLKRKRKGALDGDAGDGEDFDVAVEDAIADRPSKRAKGPNGKPKLPRTARDKKFGFGGPGRRSKQNTKDSTDAFVQRGGPGGKGKGSKGGKGAKAAPKRPGKSRRMAQRSRS</sequence>
<gene>
    <name evidence="7" type="ORF">BD311DRAFT_660102</name>
</gene>
<organism evidence="7">
    <name type="scientific">Dichomitus squalens</name>
    <dbReference type="NCBI Taxonomy" id="114155"/>
    <lineage>
        <taxon>Eukaryota</taxon>
        <taxon>Fungi</taxon>
        <taxon>Dikarya</taxon>
        <taxon>Basidiomycota</taxon>
        <taxon>Agaricomycotina</taxon>
        <taxon>Agaricomycetes</taxon>
        <taxon>Polyporales</taxon>
        <taxon>Polyporaceae</taxon>
        <taxon>Dichomitus</taxon>
    </lineage>
</organism>
<protein>
    <submittedName>
        <fullName evidence="7">Eukaryotic rRNA processing protein EBP2-domain-containing protein</fullName>
    </submittedName>
</protein>
<dbReference type="GO" id="GO:0034399">
    <property type="term" value="C:nuclear periphery"/>
    <property type="evidence" value="ECO:0007669"/>
    <property type="project" value="TreeGrafter"/>
</dbReference>